<dbReference type="InterPro" id="IPR042089">
    <property type="entry name" value="Peptidase_M13_dom_2"/>
</dbReference>
<evidence type="ECO:0000313" key="12">
    <source>
        <dbReference type="Proteomes" id="UP000435357"/>
    </source>
</evidence>
<evidence type="ECO:0000256" key="7">
    <source>
        <dbReference type="ARBA" id="ARBA00023049"/>
    </source>
</evidence>
<feature type="signal peptide" evidence="8">
    <location>
        <begin position="1"/>
        <end position="22"/>
    </location>
</feature>
<dbReference type="AlphaFoldDB" id="A0A6N6M618"/>
<reference evidence="11 12" key="1">
    <citation type="submission" date="2019-09" db="EMBL/GenBank/DDBJ databases">
        <title>Genomes of Cryomorphaceae.</title>
        <authorList>
            <person name="Bowman J.P."/>
        </authorList>
    </citation>
    <scope>NUCLEOTIDE SEQUENCE [LARGE SCALE GENOMIC DNA]</scope>
    <source>
        <strain evidence="11 12">KCTC 52047</strain>
    </source>
</reference>
<dbReference type="InterPro" id="IPR008753">
    <property type="entry name" value="Peptidase_M13_N"/>
</dbReference>
<keyword evidence="3" id="KW-0645">Protease</keyword>
<evidence type="ECO:0000256" key="1">
    <source>
        <dbReference type="ARBA" id="ARBA00001947"/>
    </source>
</evidence>
<dbReference type="Proteomes" id="UP000435357">
    <property type="component" value="Unassembled WGS sequence"/>
</dbReference>
<keyword evidence="7" id="KW-0482">Metalloprotease</keyword>
<gene>
    <name evidence="11" type="ORF">F3059_04160</name>
</gene>
<feature type="chain" id="PRO_5027026507" evidence="8">
    <location>
        <begin position="23"/>
        <end position="685"/>
    </location>
</feature>
<keyword evidence="6" id="KW-0862">Zinc</keyword>
<dbReference type="Gene3D" id="3.40.390.10">
    <property type="entry name" value="Collagenase (Catalytic Domain)"/>
    <property type="match status" value="1"/>
</dbReference>
<proteinExistence type="inferred from homology"/>
<evidence type="ECO:0000256" key="5">
    <source>
        <dbReference type="ARBA" id="ARBA00022801"/>
    </source>
</evidence>
<dbReference type="PROSITE" id="PS51885">
    <property type="entry name" value="NEPRILYSIN"/>
    <property type="match status" value="1"/>
</dbReference>
<keyword evidence="12" id="KW-1185">Reference proteome</keyword>
<dbReference type="RefSeq" id="WP_151166792.1">
    <property type="nucleotide sequence ID" value="NZ_WACR01000003.1"/>
</dbReference>
<accession>A0A6N6M618</accession>
<dbReference type="PROSITE" id="PS51257">
    <property type="entry name" value="PROKAR_LIPOPROTEIN"/>
    <property type="match status" value="1"/>
</dbReference>
<dbReference type="PRINTS" id="PR00786">
    <property type="entry name" value="NEPRILYSIN"/>
</dbReference>
<keyword evidence="8" id="KW-0732">Signal</keyword>
<organism evidence="11 12">
    <name type="scientific">Salibacter halophilus</name>
    <dbReference type="NCBI Taxonomy" id="1803916"/>
    <lineage>
        <taxon>Bacteria</taxon>
        <taxon>Pseudomonadati</taxon>
        <taxon>Bacteroidota</taxon>
        <taxon>Flavobacteriia</taxon>
        <taxon>Flavobacteriales</taxon>
        <taxon>Salibacteraceae</taxon>
        <taxon>Salibacter</taxon>
    </lineage>
</organism>
<dbReference type="CDD" id="cd08662">
    <property type="entry name" value="M13"/>
    <property type="match status" value="1"/>
</dbReference>
<evidence type="ECO:0000256" key="4">
    <source>
        <dbReference type="ARBA" id="ARBA00022723"/>
    </source>
</evidence>
<dbReference type="Pfam" id="PF05649">
    <property type="entry name" value="Peptidase_M13_N"/>
    <property type="match status" value="1"/>
</dbReference>
<dbReference type="PANTHER" id="PTHR11733">
    <property type="entry name" value="ZINC METALLOPROTEASE FAMILY M13 NEPRILYSIN-RELATED"/>
    <property type="match status" value="1"/>
</dbReference>
<sequence length="685" mass="77957">MNKKLMLLAGAGVLTFASCNNASNQQKEEKAVEKEYEAFATSALDTSVHACEDFFQYTAGGFIENNPIPDSESRWGRFNILIEDNNKRLKEILMTFTDKTDLKKGSDQQLVGDLFHTGIDTAAIDKRGIKDIEPLLKAVDNIQNQKEYFTKAGEMKLLGFGNPFSAYVSPDKKNVNMNVLYASQSGLSLPDRDYYIKDDSASKSIRTKFKSYVADMLAMTGSDREKAKQMANRIYAVEESIAKNQMSRVDQRNPKLTYNKMAVSEFMEMTPNIGWKQYFNTLGIETDTIIVNNPGYMKSLDSMYTATDLADWKLLMHWKVVNGSANYLTSELEQRSFDFYGTTINGKKEMKPRWRRVMNRMGGLDEQLGHLFVEKHFSADSKAQVEGMVEDLRAAFRERINGLSWMTPETKEKALEKLDAFTYKIGYPDNWKDYSDLDISRESFAQNMLTLNEYKTRENLDKLNKPVDKSEWYMGAHVVNAYYNPYNNEIVFPAGILQPPFFNPDADAAINYGGIGGVIGHEFTHGFDDKGSLYGADGNLNDWWTETDRQRFDSLVNKVVEQYSSYEPLEGLNINGKLTVGENIADFGGITLAYHAYKKSIEGQPEPKPIDGFSDDQRVFLGWAQVWQMNSTKEYIRNRVMTDPHSPARFRVNGPLSNMVEFEKAFACNSHESFVRSDSAKIVIW</sequence>
<keyword evidence="5" id="KW-0378">Hydrolase</keyword>
<evidence type="ECO:0000256" key="2">
    <source>
        <dbReference type="ARBA" id="ARBA00007357"/>
    </source>
</evidence>
<dbReference type="Pfam" id="PF01431">
    <property type="entry name" value="Peptidase_M13"/>
    <property type="match status" value="1"/>
</dbReference>
<dbReference type="GO" id="GO:0005886">
    <property type="term" value="C:plasma membrane"/>
    <property type="evidence" value="ECO:0007669"/>
    <property type="project" value="TreeGrafter"/>
</dbReference>
<feature type="domain" description="Peptidase M13 C-terminal" evidence="9">
    <location>
        <begin position="480"/>
        <end position="678"/>
    </location>
</feature>
<dbReference type="GO" id="GO:0046872">
    <property type="term" value="F:metal ion binding"/>
    <property type="evidence" value="ECO:0007669"/>
    <property type="project" value="UniProtKB-KW"/>
</dbReference>
<dbReference type="InterPro" id="IPR000718">
    <property type="entry name" value="Peptidase_M13"/>
</dbReference>
<dbReference type="EMBL" id="WACR01000003">
    <property type="protein sequence ID" value="KAB1065153.1"/>
    <property type="molecule type" value="Genomic_DNA"/>
</dbReference>
<name>A0A6N6M618_9FLAO</name>
<dbReference type="GO" id="GO:0016485">
    <property type="term" value="P:protein processing"/>
    <property type="evidence" value="ECO:0007669"/>
    <property type="project" value="TreeGrafter"/>
</dbReference>
<evidence type="ECO:0000259" key="9">
    <source>
        <dbReference type="Pfam" id="PF01431"/>
    </source>
</evidence>
<keyword evidence="4" id="KW-0479">Metal-binding</keyword>
<dbReference type="GO" id="GO:0004222">
    <property type="term" value="F:metalloendopeptidase activity"/>
    <property type="evidence" value="ECO:0007669"/>
    <property type="project" value="InterPro"/>
</dbReference>
<evidence type="ECO:0000256" key="6">
    <source>
        <dbReference type="ARBA" id="ARBA00022833"/>
    </source>
</evidence>
<comment type="caution">
    <text evidence="11">The sequence shown here is derived from an EMBL/GenBank/DDBJ whole genome shotgun (WGS) entry which is preliminary data.</text>
</comment>
<dbReference type="InterPro" id="IPR024079">
    <property type="entry name" value="MetalloPept_cat_dom_sf"/>
</dbReference>
<evidence type="ECO:0000256" key="8">
    <source>
        <dbReference type="SAM" id="SignalP"/>
    </source>
</evidence>
<dbReference type="InterPro" id="IPR018497">
    <property type="entry name" value="Peptidase_M13_C"/>
</dbReference>
<protein>
    <submittedName>
        <fullName evidence="11">M13 family metallopeptidase</fullName>
    </submittedName>
</protein>
<evidence type="ECO:0000256" key="3">
    <source>
        <dbReference type="ARBA" id="ARBA00022670"/>
    </source>
</evidence>
<dbReference type="SUPFAM" id="SSF55486">
    <property type="entry name" value="Metalloproteases ('zincins'), catalytic domain"/>
    <property type="match status" value="1"/>
</dbReference>
<comment type="cofactor">
    <cofactor evidence="1">
        <name>Zn(2+)</name>
        <dbReference type="ChEBI" id="CHEBI:29105"/>
    </cofactor>
</comment>
<dbReference type="OrthoDB" id="9775677at2"/>
<dbReference type="Gene3D" id="1.10.1380.10">
    <property type="entry name" value="Neutral endopeptidase , domain2"/>
    <property type="match status" value="1"/>
</dbReference>
<evidence type="ECO:0000313" key="11">
    <source>
        <dbReference type="EMBL" id="KAB1065153.1"/>
    </source>
</evidence>
<evidence type="ECO:0000259" key="10">
    <source>
        <dbReference type="Pfam" id="PF05649"/>
    </source>
</evidence>
<comment type="similarity">
    <text evidence="2">Belongs to the peptidase M13 family.</text>
</comment>
<feature type="domain" description="Peptidase M13 N-terminal" evidence="10">
    <location>
        <begin position="51"/>
        <end position="428"/>
    </location>
</feature>
<dbReference type="PANTHER" id="PTHR11733:SF167">
    <property type="entry name" value="FI17812P1-RELATED"/>
    <property type="match status" value="1"/>
</dbReference>